<evidence type="ECO:0000313" key="7">
    <source>
        <dbReference type="EMBL" id="AJT40426.1"/>
    </source>
</evidence>
<evidence type="ECO:0000256" key="3">
    <source>
        <dbReference type="ARBA" id="ARBA00022989"/>
    </source>
</evidence>
<name>A0A0D4BWC1_9MICC</name>
<gene>
    <name evidence="7" type="ORF">UM93_00615</name>
</gene>
<proteinExistence type="predicted"/>
<evidence type="ECO:0000256" key="2">
    <source>
        <dbReference type="ARBA" id="ARBA00022692"/>
    </source>
</evidence>
<organism evidence="7 8">
    <name type="scientific">Psychromicrobium lacuslunae</name>
    <dbReference type="NCBI Taxonomy" id="1618207"/>
    <lineage>
        <taxon>Bacteria</taxon>
        <taxon>Bacillati</taxon>
        <taxon>Actinomycetota</taxon>
        <taxon>Actinomycetes</taxon>
        <taxon>Micrococcales</taxon>
        <taxon>Micrococcaceae</taxon>
        <taxon>Psychromicrobium</taxon>
    </lineage>
</organism>
<evidence type="ECO:0000313" key="8">
    <source>
        <dbReference type="Proteomes" id="UP000061839"/>
    </source>
</evidence>
<dbReference type="Proteomes" id="UP000061839">
    <property type="component" value="Chromosome"/>
</dbReference>
<evidence type="ECO:0000256" key="1">
    <source>
        <dbReference type="ARBA" id="ARBA00004141"/>
    </source>
</evidence>
<dbReference type="HOGENOM" id="CLU_054176_0_0_11"/>
<dbReference type="STRING" id="1618207.UM93_00615"/>
<dbReference type="InterPro" id="IPR010432">
    <property type="entry name" value="RDD"/>
</dbReference>
<keyword evidence="8" id="KW-1185">Reference proteome</keyword>
<keyword evidence="2 5" id="KW-0812">Transmembrane</keyword>
<dbReference type="Pfam" id="PF06271">
    <property type="entry name" value="RDD"/>
    <property type="match status" value="1"/>
</dbReference>
<dbReference type="PANTHER" id="PTHR38480:SF1">
    <property type="entry name" value="SLR0254 PROTEIN"/>
    <property type="match status" value="1"/>
</dbReference>
<dbReference type="OrthoDB" id="9787732at2"/>
<dbReference type="EMBL" id="CP011005">
    <property type="protein sequence ID" value="AJT40426.1"/>
    <property type="molecule type" value="Genomic_DNA"/>
</dbReference>
<keyword evidence="3 5" id="KW-1133">Transmembrane helix</keyword>
<comment type="subcellular location">
    <subcellularLocation>
        <location evidence="1">Membrane</location>
        <topology evidence="1">Multi-pass membrane protein</topology>
    </subcellularLocation>
</comment>
<dbReference type="PANTHER" id="PTHR38480">
    <property type="entry name" value="SLR0254 PROTEIN"/>
    <property type="match status" value="1"/>
</dbReference>
<evidence type="ECO:0000256" key="4">
    <source>
        <dbReference type="ARBA" id="ARBA00023136"/>
    </source>
</evidence>
<evidence type="ECO:0000259" key="6">
    <source>
        <dbReference type="Pfam" id="PF06271"/>
    </source>
</evidence>
<dbReference type="KEGG" id="ari:UM93_00615"/>
<accession>A0A0D4BWC1</accession>
<dbReference type="AlphaFoldDB" id="A0A0D4BWC1"/>
<dbReference type="RefSeq" id="WP_045073037.1">
    <property type="nucleotide sequence ID" value="NZ_CP011005.1"/>
</dbReference>
<dbReference type="PATRIC" id="fig|1618207.4.peg.129"/>
<sequence length="265" mass="29082">MSSIVTGEAVVLELRPASFAARSLGALIDLAVTLIAYLLTLFLVFRLLNNIDRAAGTAIITSLLIFYTVLLPVLVETMTRGKSLGKYAMGLRIVRDDGGSIRFRQAFIRGLLGFFEFYLCLGAIAFLVSIFNQKSKRLGDMVAGTYSMRERVPATPLLTINGPPYLQGWAQLADIGRLPDGLARRISQFQQQAAKMTPVSRDQLSRSLADEVSSWVSPPPPPGTMPDAFLAAVSAERRDRDFRRLTAVKARADALGTRLSKLPYE</sequence>
<evidence type="ECO:0000256" key="5">
    <source>
        <dbReference type="SAM" id="Phobius"/>
    </source>
</evidence>
<feature type="transmembrane region" description="Helical" evidence="5">
    <location>
        <begin position="111"/>
        <end position="131"/>
    </location>
</feature>
<dbReference type="GO" id="GO:0016020">
    <property type="term" value="C:membrane"/>
    <property type="evidence" value="ECO:0007669"/>
    <property type="project" value="UniProtKB-SubCell"/>
</dbReference>
<feature type="domain" description="RDD" evidence="6">
    <location>
        <begin position="17"/>
        <end position="144"/>
    </location>
</feature>
<keyword evidence="4 5" id="KW-0472">Membrane</keyword>
<feature type="transmembrane region" description="Helical" evidence="5">
    <location>
        <begin position="24"/>
        <end position="48"/>
    </location>
</feature>
<protein>
    <submittedName>
        <fullName evidence="7">Membrane protein/domain-containing protein</fullName>
    </submittedName>
</protein>
<feature type="transmembrane region" description="Helical" evidence="5">
    <location>
        <begin position="54"/>
        <end position="75"/>
    </location>
</feature>
<reference evidence="7 8" key="1">
    <citation type="journal article" date="2015" name="Genome Announc.">
        <title>Complete Genome Sequencing of Protease-Producing Novel Arthrobacter sp. Strain IHBB 11108 Using PacBio Single-Molecule Real-Time Sequencing Technology.</title>
        <authorList>
            <person name="Kiran S."/>
            <person name="Swarnkar M.K."/>
            <person name="Pal M."/>
            <person name="Thakur R."/>
            <person name="Tewari R."/>
            <person name="Singh A.K."/>
            <person name="Gulati A."/>
        </authorList>
    </citation>
    <scope>NUCLEOTIDE SEQUENCE [LARGE SCALE GENOMIC DNA]</scope>
    <source>
        <strain evidence="7 8">IHBB 11108</strain>
    </source>
</reference>